<comment type="similarity">
    <text evidence="2">Belongs to the type II topoisomerase GyrA/ParC subunit family.</text>
</comment>
<dbReference type="SUPFAM" id="SSF56719">
    <property type="entry name" value="Type II DNA topoisomerase"/>
    <property type="match status" value="1"/>
</dbReference>
<accession>A0ABP7FS69</accession>
<evidence type="ECO:0000256" key="8">
    <source>
        <dbReference type="SAM" id="MobiDB-lite"/>
    </source>
</evidence>
<dbReference type="EC" id="5.6.2.2" evidence="3"/>
<dbReference type="PANTHER" id="PTHR43493">
    <property type="entry name" value="DNA GYRASE/TOPOISOMERASE SUBUNIT A"/>
    <property type="match status" value="1"/>
</dbReference>
<sequence length="834" mass="88886">MTTSADTPARSEGERIDDIDVATEMEGSYLEYAYSVIYSRALPDARDGLKPVQRRILYQMSEMGLRPDRGHVKSSRVVGDVMGKLHPHGDASIYDAMVRLTQAFIMRVPLVDGHGNFGSLDDGPAAPRYTEARLAAAAMAMTADLDEDVVDFVPNYDNQLTQPDVLPAAFPNLLVNGASGIAVGMATNMVPHNLIEVVGGARHLLAHPDAGLDDLMSFIPGPDLPTGGTIIGLSGIRDAYETGRGSFKTRARVTVENVTARKVGLIVTELPYMVGTEKVIEKIKDGVNSKKLAGISDVTDLTDRKHGLRLVIGIKTGFNPQAVLEQLYKHTPLEDQFNINNVTLVDGGPQTLGLRDLLQVYLDHRISVTTRRSRFRLARRQERLHLVDGLLIAILDIDEVIQVIRASDDSDAARKRLMDVFNLSELQAEYILELRLRRLTKFSRIELEAERDKLRAEIAELELLLSDPARIRQLVSDELEAVAEEFGTPRRTLLTEARPSAAVAAVSKSASAAPSLEIADTPCRVLLSTTGRIIRVDVGDGMSDAPARAVRRSKHDAIRSSVVTTSRTEIGAITNLGRLVRLSPVDLPQVPENSIQLAAGAKVAEYLALDAKKERVVALVSLESDAPIALGTKQGVVKRVSPGDYPGRPDFEVIALKDGDEVVGAAQALSAGGADAEELVFVTSDAQLLHFPAESVRPQGRSAAGMAGIRLSAGASVIHFASIDATAGNGAQVVVATVSTSTATIAGTDPGRAKVSRFDEFPGKGRGTGGVRCHAFLKGEDALALAWAGPDPALAVGTDGAVRELPDVGAKRDASGSPLEGVVGSIGVSASSTS</sequence>
<keyword evidence="5 7" id="KW-0238">DNA-binding</keyword>
<dbReference type="SMART" id="SM00434">
    <property type="entry name" value="TOP4c"/>
    <property type="match status" value="1"/>
</dbReference>
<dbReference type="InterPro" id="IPR002205">
    <property type="entry name" value="Topo_IIA_dom_A"/>
</dbReference>
<evidence type="ECO:0000256" key="7">
    <source>
        <dbReference type="PROSITE-ProRule" id="PRU01384"/>
    </source>
</evidence>
<comment type="caution">
    <text evidence="10">The sequence shown here is derived from an EMBL/GenBank/DDBJ whole genome shotgun (WGS) entry which is preliminary data.</text>
</comment>
<keyword evidence="4 7" id="KW-0799">Topoisomerase</keyword>
<dbReference type="Pfam" id="PF03989">
    <property type="entry name" value="DNA_gyraseA_C"/>
    <property type="match status" value="2"/>
</dbReference>
<dbReference type="InterPro" id="IPR013757">
    <property type="entry name" value="Topo_IIA_A_a_sf"/>
</dbReference>
<keyword evidence="11" id="KW-1185">Reference proteome</keyword>
<proteinExistence type="inferred from homology"/>
<dbReference type="EMBL" id="BAABAE010000003">
    <property type="protein sequence ID" value="GAA3746182.1"/>
    <property type="molecule type" value="Genomic_DNA"/>
</dbReference>
<dbReference type="InterPro" id="IPR013760">
    <property type="entry name" value="Topo_IIA-like_dom_sf"/>
</dbReference>
<dbReference type="PANTHER" id="PTHR43493:SF5">
    <property type="entry name" value="DNA GYRASE SUBUNIT A, CHLOROPLASTIC_MITOCHONDRIAL"/>
    <property type="match status" value="1"/>
</dbReference>
<evidence type="ECO:0000259" key="9">
    <source>
        <dbReference type="PROSITE" id="PS52040"/>
    </source>
</evidence>
<keyword evidence="6 7" id="KW-0413">Isomerase</keyword>
<evidence type="ECO:0000256" key="6">
    <source>
        <dbReference type="ARBA" id="ARBA00023235"/>
    </source>
</evidence>
<evidence type="ECO:0000313" key="10">
    <source>
        <dbReference type="EMBL" id="GAA3746182.1"/>
    </source>
</evidence>
<feature type="compositionally biased region" description="Low complexity" evidence="8">
    <location>
        <begin position="821"/>
        <end position="834"/>
    </location>
</feature>
<dbReference type="Pfam" id="PF00521">
    <property type="entry name" value="DNA_topoisoIV"/>
    <property type="match status" value="1"/>
</dbReference>
<organism evidence="10 11">
    <name type="scientific">Leifsonella bigeumensis</name>
    <dbReference type="NCBI Taxonomy" id="433643"/>
    <lineage>
        <taxon>Bacteria</taxon>
        <taxon>Bacillati</taxon>
        <taxon>Actinomycetota</taxon>
        <taxon>Actinomycetes</taxon>
        <taxon>Micrococcales</taxon>
        <taxon>Microbacteriaceae</taxon>
        <taxon>Leifsonella</taxon>
    </lineage>
</organism>
<feature type="region of interest" description="Disordered" evidence="8">
    <location>
        <begin position="809"/>
        <end position="834"/>
    </location>
</feature>
<evidence type="ECO:0000256" key="2">
    <source>
        <dbReference type="ARBA" id="ARBA00008263"/>
    </source>
</evidence>
<name>A0ABP7FS69_9MICO</name>
<comment type="catalytic activity">
    <reaction evidence="1 7">
        <text>ATP-dependent breakage, passage and rejoining of double-stranded DNA.</text>
        <dbReference type="EC" id="5.6.2.2"/>
    </reaction>
</comment>
<dbReference type="RefSeq" id="WP_344756634.1">
    <property type="nucleotide sequence ID" value="NZ_BAABAE010000003.1"/>
</dbReference>
<dbReference type="InterPro" id="IPR013758">
    <property type="entry name" value="Topo_IIA_A/C_ab"/>
</dbReference>
<feature type="domain" description="Topo IIA-type catalytic" evidence="9">
    <location>
        <begin position="42"/>
        <end position="506"/>
    </location>
</feature>
<gene>
    <name evidence="10" type="ORF">GCM10022239_22190</name>
</gene>
<dbReference type="InterPro" id="IPR035516">
    <property type="entry name" value="Gyrase/topoIV_suA_C"/>
</dbReference>
<dbReference type="Gene3D" id="2.120.10.90">
    <property type="entry name" value="DNA gyrase/topoisomerase IV, subunit A, C-terminal"/>
    <property type="match status" value="1"/>
</dbReference>
<dbReference type="Gene3D" id="3.30.1360.40">
    <property type="match status" value="1"/>
</dbReference>
<dbReference type="PROSITE" id="PS52040">
    <property type="entry name" value="TOPO_IIA"/>
    <property type="match status" value="1"/>
</dbReference>
<dbReference type="Gene3D" id="3.90.199.10">
    <property type="entry name" value="Topoisomerase II, domain 5"/>
    <property type="match status" value="1"/>
</dbReference>
<evidence type="ECO:0000256" key="4">
    <source>
        <dbReference type="ARBA" id="ARBA00023029"/>
    </source>
</evidence>
<dbReference type="SUPFAM" id="SSF101904">
    <property type="entry name" value="GyrA/ParC C-terminal domain-like"/>
    <property type="match status" value="1"/>
</dbReference>
<dbReference type="Proteomes" id="UP001501004">
    <property type="component" value="Unassembled WGS sequence"/>
</dbReference>
<dbReference type="Gene3D" id="1.10.268.10">
    <property type="entry name" value="Topoisomerase, domain 3"/>
    <property type="match status" value="1"/>
</dbReference>
<dbReference type="InterPro" id="IPR006691">
    <property type="entry name" value="GyrA/parC_rep"/>
</dbReference>
<protein>
    <recommendedName>
        <fullName evidence="3">DNA topoisomerase (ATP-hydrolyzing)</fullName>
        <ecNumber evidence="3">5.6.2.2</ecNumber>
    </recommendedName>
</protein>
<dbReference type="InterPro" id="IPR050220">
    <property type="entry name" value="Type_II_DNA_Topoisomerases"/>
</dbReference>
<evidence type="ECO:0000256" key="5">
    <source>
        <dbReference type="ARBA" id="ARBA00023125"/>
    </source>
</evidence>
<evidence type="ECO:0000256" key="3">
    <source>
        <dbReference type="ARBA" id="ARBA00012895"/>
    </source>
</evidence>
<dbReference type="CDD" id="cd00187">
    <property type="entry name" value="TOP4c"/>
    <property type="match status" value="1"/>
</dbReference>
<evidence type="ECO:0000313" key="11">
    <source>
        <dbReference type="Proteomes" id="UP001501004"/>
    </source>
</evidence>
<dbReference type="NCBIfam" id="NF004044">
    <property type="entry name" value="PRK05561.1"/>
    <property type="match status" value="1"/>
</dbReference>
<evidence type="ECO:0000256" key="1">
    <source>
        <dbReference type="ARBA" id="ARBA00000185"/>
    </source>
</evidence>
<feature type="active site" description="O-(5'-phospho-DNA)-tyrosine intermediate" evidence="7">
    <location>
        <position position="129"/>
    </location>
</feature>
<reference evidence="11" key="1">
    <citation type="journal article" date="2019" name="Int. J. Syst. Evol. Microbiol.">
        <title>The Global Catalogue of Microorganisms (GCM) 10K type strain sequencing project: providing services to taxonomists for standard genome sequencing and annotation.</title>
        <authorList>
            <consortium name="The Broad Institute Genomics Platform"/>
            <consortium name="The Broad Institute Genome Sequencing Center for Infectious Disease"/>
            <person name="Wu L."/>
            <person name="Ma J."/>
        </authorList>
    </citation>
    <scope>NUCLEOTIDE SEQUENCE [LARGE SCALE GENOMIC DNA]</scope>
    <source>
        <strain evidence="11">JCM 16949</strain>
    </source>
</reference>